<feature type="transmembrane region" description="Helical" evidence="2">
    <location>
        <begin position="20"/>
        <end position="41"/>
    </location>
</feature>
<accession>A0AA96MM76</accession>
<dbReference type="InterPro" id="IPR052228">
    <property type="entry name" value="Sec_Metab_Biosynth_Oxidored"/>
</dbReference>
<dbReference type="AlphaFoldDB" id="A0AA96MM76"/>
<dbReference type="InterPro" id="IPR036291">
    <property type="entry name" value="NAD(P)-bd_dom_sf"/>
</dbReference>
<evidence type="ECO:0000256" key="2">
    <source>
        <dbReference type="SAM" id="Phobius"/>
    </source>
</evidence>
<dbReference type="GO" id="GO:0016491">
    <property type="term" value="F:oxidoreductase activity"/>
    <property type="evidence" value="ECO:0007669"/>
    <property type="project" value="UniProtKB-KW"/>
</dbReference>
<reference evidence="3" key="1">
    <citation type="journal article" date="2023" name="J. Am. Chem. Soc.">
        <title>Biosynthesis of AS2077715 and Funiculosin: Pathway Reconstitution and Identification of Enzymes that Form the All-cis Cyclopentanetetraol Moiety.</title>
        <authorList>
            <person name="Zhang Y."/>
            <person name="Go E.B."/>
            <person name="Perlatti B."/>
            <person name="Wu L."/>
            <person name="Bills G.F."/>
            <person name="Ohashi M."/>
            <person name="Tang Y."/>
        </authorList>
    </citation>
    <scope>NUCLEOTIDE SEQUENCE</scope>
    <source>
        <strain evidence="3">TTI-000886</strain>
    </source>
</reference>
<dbReference type="PANTHER" id="PTHR47534">
    <property type="entry name" value="YALI0E05731P"/>
    <property type="match status" value="1"/>
</dbReference>
<keyword evidence="2" id="KW-0472">Membrane</keyword>
<keyword evidence="2" id="KW-0812">Transmembrane</keyword>
<dbReference type="InterPro" id="IPR002347">
    <property type="entry name" value="SDR_fam"/>
</dbReference>
<protein>
    <submittedName>
        <fullName evidence="3">CapD</fullName>
    </submittedName>
</protein>
<proteinExistence type="predicted"/>
<dbReference type="PANTHER" id="PTHR47534:SF3">
    <property type="entry name" value="ALCOHOL DEHYDROGENASE-LIKE C-TERMINAL DOMAIN-CONTAINING PROTEIN"/>
    <property type="match status" value="1"/>
</dbReference>
<keyword evidence="2" id="KW-1133">Transmembrane helix</keyword>
<dbReference type="EMBL" id="OQ734850">
    <property type="protein sequence ID" value="WNS47919.1"/>
    <property type="molecule type" value="Genomic_DNA"/>
</dbReference>
<organism evidence="3">
    <name type="scientific">Capnodium sp. TTI-000886</name>
    <dbReference type="NCBI Taxonomy" id="3078996"/>
    <lineage>
        <taxon>Eukaryota</taxon>
        <taxon>Fungi</taxon>
        <taxon>Dikarya</taxon>
        <taxon>Ascomycota</taxon>
        <taxon>Pezizomycotina</taxon>
        <taxon>Dothideomycetes</taxon>
        <taxon>Dothideomycetidae</taxon>
        <taxon>Capnodiales</taxon>
        <taxon>Capnodiaceae</taxon>
        <taxon>Capnodium</taxon>
    </lineage>
</organism>
<evidence type="ECO:0000313" key="3">
    <source>
        <dbReference type="EMBL" id="WNS47919.1"/>
    </source>
</evidence>
<gene>
    <name evidence="3" type="primary">capD</name>
</gene>
<dbReference type="Gene3D" id="3.40.50.720">
    <property type="entry name" value="NAD(P)-binding Rossmann-like Domain"/>
    <property type="match status" value="1"/>
</dbReference>
<evidence type="ECO:0000256" key="1">
    <source>
        <dbReference type="ARBA" id="ARBA00023002"/>
    </source>
</evidence>
<sequence length="341" mass="37725">MVSYSDVLAHNDNLKHHSPNLVALFVGATSGIGLATLRVLATQLVRPTIYIVGRSQAKFAAELSQLKRQNSTADFVFIESEIALLENVNRVCVHLAKHELRLDLLYLSPGYLGFGGPHLTGEGLDTCFALSLYSRMLFVQGLLPLLLAAPQPRVLSVLAGGHERALYTVNGDLGLRNRQNYTAPRAVDQVTTLHTLAFVHLASRYPKIAFLHTYPGWVATNFLSSLLGTLGVGGRLLDKIVQPLYRLVAIDVEESGQWHAYYATSRRYPSRRMIESAQLDVENAAQSHSAYSGVYLVLADGETCTSKGLLKRLEVDSWPDRSWKYLEGIFEEVLNTEKTVS</sequence>
<keyword evidence="1" id="KW-0560">Oxidoreductase</keyword>
<dbReference type="SUPFAM" id="SSF51735">
    <property type="entry name" value="NAD(P)-binding Rossmann-fold domains"/>
    <property type="match status" value="1"/>
</dbReference>
<name>A0AA96MM76_9PEZI</name>
<dbReference type="Pfam" id="PF00106">
    <property type="entry name" value="adh_short"/>
    <property type="match status" value="1"/>
</dbReference>